<feature type="region of interest" description="Disordered" evidence="7">
    <location>
        <begin position="25"/>
        <end position="46"/>
    </location>
</feature>
<evidence type="ECO:0000256" key="7">
    <source>
        <dbReference type="SAM" id="MobiDB-lite"/>
    </source>
</evidence>
<keyword evidence="4" id="KW-0479">Metal-binding</keyword>
<reference evidence="9" key="1">
    <citation type="submission" date="2023-10" db="EMBL/GenBank/DDBJ databases">
        <title>Chromosome-level genome of the transformable northern wattle, Acacia crassicarpa.</title>
        <authorList>
            <person name="Massaro I."/>
            <person name="Sinha N.R."/>
            <person name="Poethig S."/>
            <person name="Leichty A.R."/>
        </authorList>
    </citation>
    <scope>NUCLEOTIDE SEQUENCE</scope>
    <source>
        <strain evidence="9">Acra3RX</strain>
        <tissue evidence="9">Leaf</tissue>
    </source>
</reference>
<evidence type="ECO:0000256" key="4">
    <source>
        <dbReference type="ARBA" id="ARBA00022723"/>
    </source>
</evidence>
<organism evidence="9 10">
    <name type="scientific">Acacia crassicarpa</name>
    <name type="common">northern wattle</name>
    <dbReference type="NCBI Taxonomy" id="499986"/>
    <lineage>
        <taxon>Eukaryota</taxon>
        <taxon>Viridiplantae</taxon>
        <taxon>Streptophyta</taxon>
        <taxon>Embryophyta</taxon>
        <taxon>Tracheophyta</taxon>
        <taxon>Spermatophyta</taxon>
        <taxon>Magnoliopsida</taxon>
        <taxon>eudicotyledons</taxon>
        <taxon>Gunneridae</taxon>
        <taxon>Pentapetalae</taxon>
        <taxon>rosids</taxon>
        <taxon>fabids</taxon>
        <taxon>Fabales</taxon>
        <taxon>Fabaceae</taxon>
        <taxon>Caesalpinioideae</taxon>
        <taxon>mimosoid clade</taxon>
        <taxon>Acacieae</taxon>
        <taxon>Acacia</taxon>
    </lineage>
</organism>
<keyword evidence="10" id="KW-1185">Reference proteome</keyword>
<proteinExistence type="inferred from homology"/>
<dbReference type="Proteomes" id="UP001293593">
    <property type="component" value="Unassembled WGS sequence"/>
</dbReference>
<dbReference type="PANTHER" id="PTHR33059:SF84">
    <property type="entry name" value="FCS-LIKE ZINC FINGER 15"/>
    <property type="match status" value="1"/>
</dbReference>
<accession>A0AAE1ITA5</accession>
<feature type="region of interest" description="Disordered" evidence="7">
    <location>
        <begin position="104"/>
        <end position="123"/>
    </location>
</feature>
<evidence type="ECO:0000313" key="10">
    <source>
        <dbReference type="Proteomes" id="UP001293593"/>
    </source>
</evidence>
<evidence type="ECO:0000256" key="3">
    <source>
        <dbReference type="ARBA" id="ARBA00022490"/>
    </source>
</evidence>
<gene>
    <name evidence="9" type="ORF">QN277_006311</name>
</gene>
<dbReference type="GO" id="GO:0005737">
    <property type="term" value="C:cytoplasm"/>
    <property type="evidence" value="ECO:0007669"/>
    <property type="project" value="UniProtKB-SubCell"/>
</dbReference>
<dbReference type="PROSITE" id="PS51795">
    <property type="entry name" value="ZF_FLZ"/>
    <property type="match status" value="1"/>
</dbReference>
<keyword evidence="3" id="KW-0963">Cytoplasm</keyword>
<name>A0AAE1ITA5_9FABA</name>
<dbReference type="EMBL" id="JAWXYG010000012">
    <property type="protein sequence ID" value="KAK4256608.1"/>
    <property type="molecule type" value="Genomic_DNA"/>
</dbReference>
<feature type="zinc finger region" description="FLZ-type" evidence="6">
    <location>
        <begin position="51"/>
        <end position="95"/>
    </location>
</feature>
<evidence type="ECO:0000256" key="1">
    <source>
        <dbReference type="ARBA" id="ARBA00004496"/>
    </source>
</evidence>
<evidence type="ECO:0000256" key="5">
    <source>
        <dbReference type="ARBA" id="ARBA00022771"/>
    </source>
</evidence>
<evidence type="ECO:0000256" key="2">
    <source>
        <dbReference type="ARBA" id="ARBA00009374"/>
    </source>
</evidence>
<comment type="subcellular location">
    <subcellularLocation>
        <location evidence="1">Cytoplasm</location>
    </subcellularLocation>
</comment>
<dbReference type="PANTHER" id="PTHR33059">
    <property type="entry name" value="FCS-LIKE ZINC FINGER 5"/>
    <property type="match status" value="1"/>
</dbReference>
<comment type="similarity">
    <text evidence="2">Belongs to the FLZ family.</text>
</comment>
<dbReference type="AlphaFoldDB" id="A0AAE1ITA5"/>
<keyword evidence="5" id="KW-0863">Zinc-finger</keyword>
<evidence type="ECO:0000259" key="8">
    <source>
        <dbReference type="PROSITE" id="PS51795"/>
    </source>
</evidence>
<protein>
    <recommendedName>
        <fullName evidence="8">FLZ-type domain-containing protein</fullName>
    </recommendedName>
</protein>
<evidence type="ECO:0000256" key="6">
    <source>
        <dbReference type="PROSITE-ProRule" id="PRU01131"/>
    </source>
</evidence>
<comment type="caution">
    <text evidence="9">The sequence shown here is derived from an EMBL/GenBank/DDBJ whole genome shotgun (WGS) entry which is preliminary data.</text>
</comment>
<feature type="domain" description="FLZ-type" evidence="8">
    <location>
        <begin position="51"/>
        <end position="95"/>
    </location>
</feature>
<sequence length="123" mass="13660">MAGLSIVLESQKSVVPGKTPQVISKTNMSILNNNKKPSSSNSRRSASQTATFLDQCFLCRKRLSPGNDIYMYRGDKAFCSEDCRCKQIFMDEEESIQRENCSLAAMRPPSAASQTSPVRPHHS</sequence>
<dbReference type="Pfam" id="PF04570">
    <property type="entry name" value="zf-FLZ"/>
    <property type="match status" value="1"/>
</dbReference>
<feature type="compositionally biased region" description="Low complexity" evidence="7">
    <location>
        <begin position="32"/>
        <end position="46"/>
    </location>
</feature>
<dbReference type="GO" id="GO:0008270">
    <property type="term" value="F:zinc ion binding"/>
    <property type="evidence" value="ECO:0007669"/>
    <property type="project" value="UniProtKB-KW"/>
</dbReference>
<evidence type="ECO:0000313" key="9">
    <source>
        <dbReference type="EMBL" id="KAK4256608.1"/>
    </source>
</evidence>
<dbReference type="InterPro" id="IPR007650">
    <property type="entry name" value="Zf-FLZ_dom"/>
</dbReference>
<keyword evidence="5" id="KW-0862">Zinc</keyword>